<dbReference type="Proteomes" id="UP001634393">
    <property type="component" value="Unassembled WGS sequence"/>
</dbReference>
<protein>
    <submittedName>
        <fullName evidence="3">Uncharacterized protein</fullName>
    </submittedName>
</protein>
<dbReference type="PANTHER" id="PTHR34189:SF18">
    <property type="entry name" value="SERINE_THREONINE-KINASE RLCKVII PROTEIN"/>
    <property type="match status" value="1"/>
</dbReference>
<evidence type="ECO:0000313" key="4">
    <source>
        <dbReference type="Proteomes" id="UP001634393"/>
    </source>
</evidence>
<gene>
    <name evidence="3" type="ORF">ACJIZ3_012618</name>
</gene>
<keyword evidence="2" id="KW-0812">Transmembrane</keyword>
<feature type="transmembrane region" description="Helical" evidence="2">
    <location>
        <begin position="59"/>
        <end position="77"/>
    </location>
</feature>
<keyword evidence="4" id="KW-1185">Reference proteome</keyword>
<comment type="caution">
    <text evidence="3">The sequence shown here is derived from an EMBL/GenBank/DDBJ whole genome shotgun (WGS) entry which is preliminary data.</text>
</comment>
<dbReference type="AlphaFoldDB" id="A0ABD3UP46"/>
<evidence type="ECO:0000313" key="3">
    <source>
        <dbReference type="EMBL" id="KAL3850736.1"/>
    </source>
</evidence>
<dbReference type="PANTHER" id="PTHR34189">
    <property type="entry name" value="TRANSMEMBRANE PROTEIN"/>
    <property type="match status" value="1"/>
</dbReference>
<evidence type="ECO:0000256" key="1">
    <source>
        <dbReference type="SAM" id="MobiDB-lite"/>
    </source>
</evidence>
<accession>A0ABD3UP46</accession>
<dbReference type="EMBL" id="JBJXBP010000001">
    <property type="protein sequence ID" value="KAL3850736.1"/>
    <property type="molecule type" value="Genomic_DNA"/>
</dbReference>
<keyword evidence="2" id="KW-0472">Membrane</keyword>
<evidence type="ECO:0000256" key="2">
    <source>
        <dbReference type="SAM" id="Phobius"/>
    </source>
</evidence>
<organism evidence="3 4">
    <name type="scientific">Penstemon smallii</name>
    <dbReference type="NCBI Taxonomy" id="265156"/>
    <lineage>
        <taxon>Eukaryota</taxon>
        <taxon>Viridiplantae</taxon>
        <taxon>Streptophyta</taxon>
        <taxon>Embryophyta</taxon>
        <taxon>Tracheophyta</taxon>
        <taxon>Spermatophyta</taxon>
        <taxon>Magnoliopsida</taxon>
        <taxon>eudicotyledons</taxon>
        <taxon>Gunneridae</taxon>
        <taxon>Pentapetalae</taxon>
        <taxon>asterids</taxon>
        <taxon>lamiids</taxon>
        <taxon>Lamiales</taxon>
        <taxon>Plantaginaceae</taxon>
        <taxon>Cheloneae</taxon>
        <taxon>Penstemon</taxon>
    </lineage>
</organism>
<reference evidence="3 4" key="1">
    <citation type="submission" date="2024-12" db="EMBL/GenBank/DDBJ databases">
        <title>The unique morphological basis and parallel evolutionary history of personate flowers in Penstemon.</title>
        <authorList>
            <person name="Depatie T.H."/>
            <person name="Wessinger C.A."/>
        </authorList>
    </citation>
    <scope>NUCLEOTIDE SEQUENCE [LARGE SCALE GENOMIC DNA]</scope>
    <source>
        <strain evidence="3">WTNN_2</strain>
        <tissue evidence="3">Leaf</tissue>
    </source>
</reference>
<feature type="region of interest" description="Disordered" evidence="1">
    <location>
        <begin position="121"/>
        <end position="141"/>
    </location>
</feature>
<keyword evidence="2" id="KW-1133">Transmembrane helix</keyword>
<name>A0ABD3UP46_9LAMI</name>
<proteinExistence type="predicted"/>
<sequence length="141" mass="16159">MQQRQTTMRSSRFVQYPTSLLQQLFKRRNLDDLPVYGEERHFILKRPADNNLGLGSQKLVHLIPVTLLLCLFTLWWFSYPVNLEIKDGRITSVQNIVTQLDDIPVVHLTSLASISPSYTSNSQMQIANNGSIEQQPSTKDD</sequence>